<evidence type="ECO:0000313" key="10">
    <source>
        <dbReference type="Proteomes" id="UP000628448"/>
    </source>
</evidence>
<keyword evidence="4 6" id="KW-1133">Transmembrane helix</keyword>
<name>A0A931E7E1_9BACT</name>
<feature type="transmembrane region" description="Helical" evidence="6">
    <location>
        <begin position="766"/>
        <end position="788"/>
    </location>
</feature>
<evidence type="ECO:0000256" key="2">
    <source>
        <dbReference type="ARBA" id="ARBA00022475"/>
    </source>
</evidence>
<feature type="domain" description="ABC3 transporter permease C-terminal" evidence="7">
    <location>
        <begin position="302"/>
        <end position="415"/>
    </location>
</feature>
<accession>A0A931E7E1</accession>
<evidence type="ECO:0000256" key="5">
    <source>
        <dbReference type="ARBA" id="ARBA00023136"/>
    </source>
</evidence>
<reference evidence="9" key="1">
    <citation type="submission" date="2020-11" db="EMBL/GenBank/DDBJ databases">
        <title>Bacterial whole genome sequence for Panacibacter sp. DH6.</title>
        <authorList>
            <person name="Le V."/>
            <person name="Ko S."/>
            <person name="Ahn C.-Y."/>
            <person name="Oh H.-M."/>
        </authorList>
    </citation>
    <scope>NUCLEOTIDE SEQUENCE</scope>
    <source>
        <strain evidence="9">DH6</strain>
    </source>
</reference>
<feature type="transmembrane region" description="Helical" evidence="6">
    <location>
        <begin position="738"/>
        <end position="759"/>
    </location>
</feature>
<gene>
    <name evidence="9" type="ORF">I5907_15010</name>
</gene>
<feature type="domain" description="MacB-like periplasmic core" evidence="8">
    <location>
        <begin position="457"/>
        <end position="639"/>
    </location>
</feature>
<dbReference type="AlphaFoldDB" id="A0A931E7E1"/>
<sequence>MFRTYLKTAWRTLIRNKAYSAINISGLAIGIAACLLIFVVVQFELSYDAFQPNIDRIYRVVTTEKHGDGSMGRNPGIPCPAYEALKADFPQLEKIVPMNVSSGNQVTVLGSDPNTDAASSKKFIEDENIAFTTPDYFDMFSVKWLSGTASSLKEPGNVVLTKAQAEKYFTDYKNATGRFLKIDNALLLKVSGVVTDAPLNSDMIMGMFISYESFKNKPDIFGYSTDWGNLSSNHQVFVLLPKNATAAAIQAKLPDFVKKHYNETNGKKEQLLQPFRDIHFDGNYGSLGNHSTDKNILWTLAFIGVLVIIMASINFVNLSTAQAVGRSKEVGIRKVLGSKRGQLIYQVMGETFIIVVMSALLAVCIAKIAMPFMSNVASLPDGVSLLSVPTIIFLFAVVIVVTLLSGFYPALIVSGFKPVLALKSKITSASVGGISLRRALVVTQFAISQILIIGTIVAVSQMNHVRNADLGFNKDALLILPAYADSANLARMEPLKQQLLQNPGVVSVSFCSDEVSSSNNWASNFAFDHKEDEDYPVFHKFGDADYMSTYGVKFLAGRNYAKSDTMKEMVINETLMRKLGYTDAQKIIGKDMRIGSGSWYPVVGVVKDFQTNSLKDETKPIMIAAKKDFYFNIAVKVNTNNLKGTTAQIQKLWEKTYPEYAYNSHFADETIENFYRQETQLALLYKIFAGIAIFISCLGLYGLVSFMASQKTKEVGIRKVLGASVSSIVVMFSKEFTILISIAFVIAVPVAWFIMNGWLQDFQYRITIGIGVFLLAIFTSLIIAWITVGYKAVKAALVNPVKSLKSE</sequence>
<feature type="transmembrane region" description="Helical" evidence="6">
    <location>
        <begin position="390"/>
        <end position="416"/>
    </location>
</feature>
<dbReference type="PANTHER" id="PTHR30572">
    <property type="entry name" value="MEMBRANE COMPONENT OF TRANSPORTER-RELATED"/>
    <property type="match status" value="1"/>
</dbReference>
<dbReference type="PROSITE" id="PS51257">
    <property type="entry name" value="PROKAR_LIPOPROTEIN"/>
    <property type="match status" value="1"/>
</dbReference>
<proteinExistence type="predicted"/>
<keyword evidence="10" id="KW-1185">Reference proteome</keyword>
<dbReference type="EMBL" id="JADWYR010000002">
    <property type="protein sequence ID" value="MBG9377552.1"/>
    <property type="molecule type" value="Genomic_DNA"/>
</dbReference>
<evidence type="ECO:0000256" key="4">
    <source>
        <dbReference type="ARBA" id="ARBA00022989"/>
    </source>
</evidence>
<feature type="domain" description="ABC3 transporter permease C-terminal" evidence="7">
    <location>
        <begin position="687"/>
        <end position="796"/>
    </location>
</feature>
<dbReference type="InterPro" id="IPR050250">
    <property type="entry name" value="Macrolide_Exporter_MacB"/>
</dbReference>
<feature type="transmembrane region" description="Helical" evidence="6">
    <location>
        <begin position="296"/>
        <end position="318"/>
    </location>
</feature>
<evidence type="ECO:0000256" key="3">
    <source>
        <dbReference type="ARBA" id="ARBA00022692"/>
    </source>
</evidence>
<feature type="transmembrane region" description="Helical" evidence="6">
    <location>
        <begin position="343"/>
        <end position="370"/>
    </location>
</feature>
<evidence type="ECO:0000256" key="1">
    <source>
        <dbReference type="ARBA" id="ARBA00004651"/>
    </source>
</evidence>
<protein>
    <submittedName>
        <fullName evidence="9">ABC transporter permease</fullName>
    </submittedName>
</protein>
<dbReference type="InterPro" id="IPR003838">
    <property type="entry name" value="ABC3_permease_C"/>
</dbReference>
<dbReference type="InterPro" id="IPR025857">
    <property type="entry name" value="MacB_PCD"/>
</dbReference>
<dbReference type="Proteomes" id="UP000628448">
    <property type="component" value="Unassembled WGS sequence"/>
</dbReference>
<evidence type="ECO:0000313" key="9">
    <source>
        <dbReference type="EMBL" id="MBG9377552.1"/>
    </source>
</evidence>
<keyword evidence="2" id="KW-1003">Cell membrane</keyword>
<evidence type="ECO:0000256" key="6">
    <source>
        <dbReference type="SAM" id="Phobius"/>
    </source>
</evidence>
<evidence type="ECO:0000259" key="8">
    <source>
        <dbReference type="Pfam" id="PF12704"/>
    </source>
</evidence>
<comment type="subcellular location">
    <subcellularLocation>
        <location evidence="1">Cell membrane</location>
        <topology evidence="1">Multi-pass membrane protein</topology>
    </subcellularLocation>
</comment>
<dbReference type="PANTHER" id="PTHR30572:SF18">
    <property type="entry name" value="ABC-TYPE MACROLIDE FAMILY EXPORT SYSTEM PERMEASE COMPONENT 2"/>
    <property type="match status" value="1"/>
</dbReference>
<feature type="transmembrane region" description="Helical" evidence="6">
    <location>
        <begin position="21"/>
        <end position="43"/>
    </location>
</feature>
<feature type="transmembrane region" description="Helical" evidence="6">
    <location>
        <begin position="683"/>
        <end position="704"/>
    </location>
</feature>
<keyword evidence="5 6" id="KW-0472">Membrane</keyword>
<dbReference type="GO" id="GO:0022857">
    <property type="term" value="F:transmembrane transporter activity"/>
    <property type="evidence" value="ECO:0007669"/>
    <property type="project" value="TreeGrafter"/>
</dbReference>
<evidence type="ECO:0000259" key="7">
    <source>
        <dbReference type="Pfam" id="PF02687"/>
    </source>
</evidence>
<dbReference type="RefSeq" id="WP_196991631.1">
    <property type="nucleotide sequence ID" value="NZ_JADWYR010000002.1"/>
</dbReference>
<feature type="domain" description="MacB-like periplasmic core" evidence="8">
    <location>
        <begin position="20"/>
        <end position="253"/>
    </location>
</feature>
<dbReference type="Pfam" id="PF02687">
    <property type="entry name" value="FtsX"/>
    <property type="match status" value="2"/>
</dbReference>
<dbReference type="GO" id="GO:0005886">
    <property type="term" value="C:plasma membrane"/>
    <property type="evidence" value="ECO:0007669"/>
    <property type="project" value="UniProtKB-SubCell"/>
</dbReference>
<organism evidence="9 10">
    <name type="scientific">Panacibacter microcysteis</name>
    <dbReference type="NCBI Taxonomy" id="2793269"/>
    <lineage>
        <taxon>Bacteria</taxon>
        <taxon>Pseudomonadati</taxon>
        <taxon>Bacteroidota</taxon>
        <taxon>Chitinophagia</taxon>
        <taxon>Chitinophagales</taxon>
        <taxon>Chitinophagaceae</taxon>
        <taxon>Panacibacter</taxon>
    </lineage>
</organism>
<keyword evidence="3 6" id="KW-0812">Transmembrane</keyword>
<dbReference type="Pfam" id="PF12704">
    <property type="entry name" value="MacB_PCD"/>
    <property type="match status" value="2"/>
</dbReference>
<comment type="caution">
    <text evidence="9">The sequence shown here is derived from an EMBL/GenBank/DDBJ whole genome shotgun (WGS) entry which is preliminary data.</text>
</comment>